<dbReference type="OrthoDB" id="1931900at2759"/>
<evidence type="ECO:0000259" key="4">
    <source>
        <dbReference type="Pfam" id="PF00676"/>
    </source>
</evidence>
<feature type="domain" description="TCP" evidence="5">
    <location>
        <begin position="82"/>
        <end position="113"/>
    </location>
</feature>
<accession>A0A5J4ZEH8</accession>
<proteinExistence type="predicted"/>
<evidence type="ECO:0000256" key="1">
    <source>
        <dbReference type="ARBA" id="ARBA00001964"/>
    </source>
</evidence>
<dbReference type="PANTHER" id="PTHR11516">
    <property type="entry name" value="PYRUVATE DEHYDROGENASE E1 COMPONENT, ALPHA SUBUNIT BACTERIAL AND ORGANELLAR"/>
    <property type="match status" value="1"/>
</dbReference>
<sequence length="172" mass="19488">MQLSIQKFGRRDWHSEFLEYVDGMDVLKVREVAKEEKEAIVRARRGEGPILVECETYKFKGHSLVDPDELRDPDWHPPVNGRGRRVRVPALCAARLVHLPRELGHSSEGQTIACSFRRSITTHPRVPALVGSDLGCVYTSWISAAACYLVLRFRRLHKEGSPLQCSFALVPV</sequence>
<reference evidence="6 7" key="1">
    <citation type="submission" date="2019-09" db="EMBL/GenBank/DDBJ databases">
        <title>A chromosome-level genome assembly of the Chinese tupelo Nyssa sinensis.</title>
        <authorList>
            <person name="Yang X."/>
            <person name="Kang M."/>
            <person name="Yang Y."/>
            <person name="Xiong H."/>
            <person name="Wang M."/>
            <person name="Zhang Z."/>
            <person name="Wang Z."/>
            <person name="Wu H."/>
            <person name="Ma T."/>
            <person name="Liu J."/>
            <person name="Xi Z."/>
        </authorList>
    </citation>
    <scope>NUCLEOTIDE SEQUENCE [LARGE SCALE GENOMIC DNA]</scope>
    <source>
        <strain evidence="6">J267</strain>
        <tissue evidence="6">Leaf</tissue>
    </source>
</reference>
<dbReference type="SUPFAM" id="SSF52518">
    <property type="entry name" value="Thiamin diphosphate-binding fold (THDP-binding)"/>
    <property type="match status" value="1"/>
</dbReference>
<dbReference type="InterPro" id="IPR017887">
    <property type="entry name" value="TF_TCP_subgr"/>
</dbReference>
<evidence type="ECO:0000313" key="6">
    <source>
        <dbReference type="EMBL" id="KAA8516224.1"/>
    </source>
</evidence>
<keyword evidence="7" id="KW-1185">Reference proteome</keyword>
<dbReference type="Proteomes" id="UP000325577">
    <property type="component" value="Linkage Group LG9"/>
</dbReference>
<dbReference type="AlphaFoldDB" id="A0A5J4ZEH8"/>
<protein>
    <recommendedName>
        <fullName evidence="8">Dehydrogenase E1 component domain-containing protein</fullName>
    </recommendedName>
</protein>
<evidence type="ECO:0000256" key="2">
    <source>
        <dbReference type="ARBA" id="ARBA00023002"/>
    </source>
</evidence>
<evidence type="ECO:0008006" key="8">
    <source>
        <dbReference type="Google" id="ProtNLM"/>
    </source>
</evidence>
<comment type="cofactor">
    <cofactor evidence="1">
        <name>thiamine diphosphate</name>
        <dbReference type="ChEBI" id="CHEBI:58937"/>
    </cofactor>
</comment>
<dbReference type="GO" id="GO:0004739">
    <property type="term" value="F:pyruvate dehydrogenase (acetyl-transferring) activity"/>
    <property type="evidence" value="ECO:0007669"/>
    <property type="project" value="TreeGrafter"/>
</dbReference>
<dbReference type="Gene3D" id="3.40.50.970">
    <property type="match status" value="1"/>
</dbReference>
<dbReference type="InterPro" id="IPR029061">
    <property type="entry name" value="THDP-binding"/>
</dbReference>
<evidence type="ECO:0000256" key="3">
    <source>
        <dbReference type="ARBA" id="ARBA00023052"/>
    </source>
</evidence>
<feature type="domain" description="Dehydrogenase E1 component" evidence="4">
    <location>
        <begin position="21"/>
        <end position="68"/>
    </location>
</feature>
<dbReference type="InterPro" id="IPR001017">
    <property type="entry name" value="DH_E1"/>
</dbReference>
<keyword evidence="3" id="KW-0786">Thiamine pyrophosphate</keyword>
<gene>
    <name evidence="6" type="ORF">F0562_019403</name>
</gene>
<evidence type="ECO:0000259" key="5">
    <source>
        <dbReference type="Pfam" id="PF03634"/>
    </source>
</evidence>
<organism evidence="6 7">
    <name type="scientific">Nyssa sinensis</name>
    <dbReference type="NCBI Taxonomy" id="561372"/>
    <lineage>
        <taxon>Eukaryota</taxon>
        <taxon>Viridiplantae</taxon>
        <taxon>Streptophyta</taxon>
        <taxon>Embryophyta</taxon>
        <taxon>Tracheophyta</taxon>
        <taxon>Spermatophyta</taxon>
        <taxon>Magnoliopsida</taxon>
        <taxon>eudicotyledons</taxon>
        <taxon>Gunneridae</taxon>
        <taxon>Pentapetalae</taxon>
        <taxon>asterids</taxon>
        <taxon>Cornales</taxon>
        <taxon>Nyssaceae</taxon>
        <taxon>Nyssa</taxon>
    </lineage>
</organism>
<dbReference type="Pfam" id="PF00676">
    <property type="entry name" value="E1_dh"/>
    <property type="match status" value="1"/>
</dbReference>
<dbReference type="Pfam" id="PF03634">
    <property type="entry name" value="TCP"/>
    <property type="match status" value="1"/>
</dbReference>
<dbReference type="PANTHER" id="PTHR11516:SF60">
    <property type="entry name" value="PYRUVATE DEHYDROGENASE E1 COMPONENT SUBUNIT ALPHA"/>
    <property type="match status" value="1"/>
</dbReference>
<keyword evidence="2" id="KW-0560">Oxidoreductase</keyword>
<dbReference type="EMBL" id="CM018052">
    <property type="protein sequence ID" value="KAA8516224.1"/>
    <property type="molecule type" value="Genomic_DNA"/>
</dbReference>
<name>A0A5J4ZEH8_9ASTE</name>
<dbReference type="InterPro" id="IPR050642">
    <property type="entry name" value="PDH_E1_Alpha_Subunit"/>
</dbReference>
<evidence type="ECO:0000313" key="7">
    <source>
        <dbReference type="Proteomes" id="UP000325577"/>
    </source>
</evidence>
<dbReference type="GO" id="GO:0006086">
    <property type="term" value="P:pyruvate decarboxylation to acetyl-CoA"/>
    <property type="evidence" value="ECO:0007669"/>
    <property type="project" value="TreeGrafter"/>
</dbReference>